<dbReference type="EMBL" id="LAXD01000001">
    <property type="protein sequence ID" value="KWX02595.1"/>
    <property type="molecule type" value="Genomic_DNA"/>
</dbReference>
<accession>A0A132MXG6</accession>
<dbReference type="InterPro" id="IPR048936">
    <property type="entry name" value="MvdD-like_ATPgrasp"/>
</dbReference>
<reference evidence="2" key="2">
    <citation type="submission" date="2015-04" db="EMBL/GenBank/DDBJ databases">
        <title>Physiological reanalysis, assessment of diazotrophy, and genome sequences of multiple isolates of Streptomyces thermoautotrophicus.</title>
        <authorList>
            <person name="MacKellar D.C."/>
            <person name="Lieber L."/>
            <person name="Norman J."/>
            <person name="Bolger A."/>
            <person name="Tobin C."/>
            <person name="Murray J.W."/>
            <person name="Woodward J."/>
            <person name="Friesen M."/>
            <person name="Prell J."/>
        </authorList>
    </citation>
    <scope>NUCLEOTIDE SEQUENCE [LARGE SCALE GENOMIC DNA]</scope>
    <source>
        <strain evidence="2">H1</strain>
    </source>
</reference>
<sequence length="313" mass="35093">MILVLSQPFDATAALVIDELKRRGVPVVRMDVAWFPAQVTLAATLDGGGWGGRLHLGGRTVDLTAIRAVYYRKPGNHWVSDRLSPQERVIAEREARLGFGGLLFSLPVFWLPHPARVADAEYKPAQLAAARRAGLAVPDTLITNKPAEARAFAEQHGWNVVYKTFTPVTVTRDGAGHHTYTTPVTPQLLDDEAVRFTAHLFQQRVDKTHDVRLVCVGDRMFAIEIHSPEGDWRRSYDRNTYRVCEVPDEVAAGMRALLETFGLNFAAADFAVDHDQRWWFLDLNPNGQWAWLEQATRAPISRAVADLLARHTR</sequence>
<evidence type="ECO:0000313" key="2">
    <source>
        <dbReference type="EMBL" id="KWX02595.1"/>
    </source>
</evidence>
<dbReference type="RefSeq" id="WP_066889707.1">
    <property type="nucleotide sequence ID" value="NZ_JYIJ01000017.1"/>
</dbReference>
<dbReference type="NCBIfam" id="TIGR04187">
    <property type="entry name" value="GRASP_SAV_5884"/>
    <property type="match status" value="1"/>
</dbReference>
<feature type="domain" description="MvdD-like pre-ATP grasp" evidence="1">
    <location>
        <begin position="3"/>
        <end position="114"/>
    </location>
</feature>
<evidence type="ECO:0000313" key="4">
    <source>
        <dbReference type="Proteomes" id="UP000070188"/>
    </source>
</evidence>
<dbReference type="PANTHER" id="PTHR21621:SF0">
    <property type="entry name" value="BETA-CITRYLGLUTAMATE SYNTHASE B-RELATED"/>
    <property type="match status" value="1"/>
</dbReference>
<dbReference type="GO" id="GO:0009432">
    <property type="term" value="P:SOS response"/>
    <property type="evidence" value="ECO:0007669"/>
    <property type="project" value="TreeGrafter"/>
</dbReference>
<protein>
    <submittedName>
        <fullName evidence="2">RimK domain protein ATP-grasp</fullName>
    </submittedName>
</protein>
<dbReference type="Pfam" id="PF21068">
    <property type="entry name" value="ATPgraspMvdD"/>
    <property type="match status" value="1"/>
</dbReference>
<dbReference type="Proteomes" id="UP000070188">
    <property type="component" value="Unassembled WGS sequence"/>
</dbReference>
<name>A0A132MXG6_9ACTN</name>
<dbReference type="EMBL" id="JYIJ01000017">
    <property type="protein sequence ID" value="KWX03671.1"/>
    <property type="molecule type" value="Genomic_DNA"/>
</dbReference>
<dbReference type="PATRIC" id="fig|1469144.10.peg.3902"/>
<evidence type="ECO:0000313" key="5">
    <source>
        <dbReference type="Proteomes" id="UP000070659"/>
    </source>
</evidence>
<dbReference type="PANTHER" id="PTHR21621">
    <property type="entry name" value="RIBOSOMAL PROTEIN S6 MODIFICATION PROTEIN"/>
    <property type="match status" value="1"/>
</dbReference>
<keyword evidence="4" id="KW-1185">Reference proteome</keyword>
<evidence type="ECO:0000313" key="3">
    <source>
        <dbReference type="EMBL" id="KWX03671.1"/>
    </source>
</evidence>
<dbReference type="Gene3D" id="3.30.470.20">
    <property type="entry name" value="ATP-grasp fold, B domain"/>
    <property type="match status" value="1"/>
</dbReference>
<dbReference type="GO" id="GO:0018169">
    <property type="term" value="F:ribosomal S6-glutamic acid ligase activity"/>
    <property type="evidence" value="ECO:0007669"/>
    <property type="project" value="TreeGrafter"/>
</dbReference>
<comment type="caution">
    <text evidence="2">The sequence shown here is derived from an EMBL/GenBank/DDBJ whole genome shotgun (WGS) entry which is preliminary data.</text>
</comment>
<dbReference type="OrthoDB" id="9794735at2"/>
<reference evidence="4" key="3">
    <citation type="submission" date="2015-04" db="EMBL/GenBank/DDBJ databases">
        <title>Physiological reanalysis, assessment of diazotrophy, and genome sequences of multiple isolates of Streptomyces thermoautotrophicus.</title>
        <authorList>
            <person name="MacKellar D.C."/>
            <person name="Lieber L."/>
            <person name="Norman J."/>
            <person name="Bolger A."/>
            <person name="Tobin C."/>
            <person name="Murray J.W."/>
            <person name="Chang R."/>
            <person name="Ford T."/>
            <person name="Nguyen P.Q."/>
            <person name="Woodward J."/>
            <person name="Permingeat H."/>
            <person name="Joshi N.S."/>
            <person name="Silver P.A."/>
            <person name="Usadel B."/>
            <person name="Rutherford A.W."/>
            <person name="Friesen M."/>
            <person name="Prell J."/>
        </authorList>
    </citation>
    <scope>NUCLEOTIDE SEQUENCE [LARGE SCALE GENOMIC DNA]</scope>
    <source>
        <strain evidence="4">H1</strain>
    </source>
</reference>
<proteinExistence type="predicted"/>
<dbReference type="GO" id="GO:0005737">
    <property type="term" value="C:cytoplasm"/>
    <property type="evidence" value="ECO:0007669"/>
    <property type="project" value="TreeGrafter"/>
</dbReference>
<dbReference type="Proteomes" id="UP000070659">
    <property type="component" value="Unassembled WGS sequence"/>
</dbReference>
<dbReference type="SUPFAM" id="SSF56059">
    <property type="entry name" value="Glutathione synthetase ATP-binding domain-like"/>
    <property type="match status" value="1"/>
</dbReference>
<reference evidence="3 5" key="1">
    <citation type="submission" date="2015-02" db="EMBL/GenBank/DDBJ databases">
        <title>Physiological reanalysis, assessment of diazotrophy, and genome sequences of multiple isolates of Streptomyces thermoautotrophicus.</title>
        <authorList>
            <person name="MacKellar D.C."/>
            <person name="Lieber L."/>
            <person name="Norman J."/>
            <person name="Bolger A."/>
            <person name="Tobin C."/>
            <person name="Murray J.W."/>
            <person name="Prell J."/>
        </authorList>
    </citation>
    <scope>NUCLEOTIDE SEQUENCE [LARGE SCALE GENOMIC DNA]</scope>
    <source>
        <strain evidence="3 5">UBT1</strain>
    </source>
</reference>
<evidence type="ECO:0000259" key="1">
    <source>
        <dbReference type="Pfam" id="PF21068"/>
    </source>
</evidence>
<organism evidence="2 4">
    <name type="scientific">Carbonactinospora thermoautotrophica</name>
    <dbReference type="NCBI Taxonomy" id="1469144"/>
    <lineage>
        <taxon>Bacteria</taxon>
        <taxon>Bacillati</taxon>
        <taxon>Actinomycetota</taxon>
        <taxon>Actinomycetes</taxon>
        <taxon>Kitasatosporales</taxon>
        <taxon>Carbonactinosporaceae</taxon>
        <taxon>Carbonactinospora</taxon>
    </lineage>
</organism>
<dbReference type="STRING" id="1469144.LI90_3638"/>
<dbReference type="AlphaFoldDB" id="A0A132MXG6"/>
<dbReference type="InterPro" id="IPR026449">
    <property type="entry name" value="GRASP_SAV_5884"/>
</dbReference>
<gene>
    <name evidence="2" type="ORF">LI90_3638</name>
    <name evidence="3" type="ORF">TH66_12675</name>
</gene>